<feature type="compositionally biased region" description="Low complexity" evidence="1">
    <location>
        <begin position="92"/>
        <end position="112"/>
    </location>
</feature>
<feature type="transmembrane region" description="Helical" evidence="2">
    <location>
        <begin position="20"/>
        <end position="37"/>
    </location>
</feature>
<proteinExistence type="predicted"/>
<reference evidence="3 4" key="1">
    <citation type="journal article" date="2009" name="Nature">
        <title>The Sorghum bicolor genome and the diversification of grasses.</title>
        <authorList>
            <person name="Paterson A.H."/>
            <person name="Bowers J.E."/>
            <person name="Bruggmann R."/>
            <person name="Dubchak I."/>
            <person name="Grimwood J."/>
            <person name="Gundlach H."/>
            <person name="Haberer G."/>
            <person name="Hellsten U."/>
            <person name="Mitros T."/>
            <person name="Poliakov A."/>
            <person name="Schmutz J."/>
            <person name="Spannagl M."/>
            <person name="Tang H."/>
            <person name="Wang X."/>
            <person name="Wicker T."/>
            <person name="Bharti A.K."/>
            <person name="Chapman J."/>
            <person name="Feltus F.A."/>
            <person name="Gowik U."/>
            <person name="Grigoriev I.V."/>
            <person name="Lyons E."/>
            <person name="Maher C.A."/>
            <person name="Martis M."/>
            <person name="Narechania A."/>
            <person name="Otillar R.P."/>
            <person name="Penning B.W."/>
            <person name="Salamov A.A."/>
            <person name="Wang Y."/>
            <person name="Zhang L."/>
            <person name="Carpita N.C."/>
            <person name="Freeling M."/>
            <person name="Gingle A.R."/>
            <person name="Hash C.T."/>
            <person name="Keller B."/>
            <person name="Klein P."/>
            <person name="Kresovich S."/>
            <person name="McCann M.C."/>
            <person name="Ming R."/>
            <person name="Peterson D.G."/>
            <person name="Mehboob-ur-Rahman"/>
            <person name="Ware D."/>
            <person name="Westhoff P."/>
            <person name="Mayer K.F."/>
            <person name="Messing J."/>
            <person name="Rokhsar D.S."/>
        </authorList>
    </citation>
    <scope>NUCLEOTIDE SEQUENCE [LARGE SCALE GENOMIC DNA]</scope>
    <source>
        <strain evidence="4">cv. BTx623</strain>
    </source>
</reference>
<keyword evidence="2" id="KW-1133">Transmembrane helix</keyword>
<dbReference type="InParanoid" id="A0A1B6QKZ7"/>
<keyword evidence="4" id="KW-1185">Reference proteome</keyword>
<sequence length="112" mass="12075">MDKSQSKGLSAAPVGPRVDLGTLLVFIDIYGFFYDMMMHPQRYRIIQSTRGCCGTGLLEAGLRPPPSARTLATTSSRTATTLRRRCTRSWPTSSSTTTSSLSSSSSSSASFI</sequence>
<evidence type="ECO:0000256" key="2">
    <source>
        <dbReference type="SAM" id="Phobius"/>
    </source>
</evidence>
<gene>
    <name evidence="3" type="ORF">SORBI_3001G256500</name>
</gene>
<evidence type="ECO:0000313" key="3">
    <source>
        <dbReference type="EMBL" id="KXG38596.1"/>
    </source>
</evidence>
<keyword evidence="2" id="KW-0472">Membrane</keyword>
<evidence type="ECO:0000256" key="1">
    <source>
        <dbReference type="SAM" id="MobiDB-lite"/>
    </source>
</evidence>
<protein>
    <submittedName>
        <fullName evidence="3">Uncharacterized protein</fullName>
    </submittedName>
</protein>
<evidence type="ECO:0000313" key="4">
    <source>
        <dbReference type="Proteomes" id="UP000000768"/>
    </source>
</evidence>
<keyword evidence="2" id="KW-0812">Transmembrane</keyword>
<dbReference type="EMBL" id="CM000760">
    <property type="protein sequence ID" value="KXG38596.1"/>
    <property type="molecule type" value="Genomic_DNA"/>
</dbReference>
<dbReference type="Gramene" id="KXG38596">
    <property type="protein sequence ID" value="KXG38596"/>
    <property type="gene ID" value="SORBI_3001G256500"/>
</dbReference>
<reference evidence="4" key="2">
    <citation type="journal article" date="2018" name="Plant J.">
        <title>The Sorghum bicolor reference genome: improved assembly, gene annotations, a transcriptome atlas, and signatures of genome organization.</title>
        <authorList>
            <person name="McCormick R.F."/>
            <person name="Truong S.K."/>
            <person name="Sreedasyam A."/>
            <person name="Jenkins J."/>
            <person name="Shu S."/>
            <person name="Sims D."/>
            <person name="Kennedy M."/>
            <person name="Amirebrahimi M."/>
            <person name="Weers B.D."/>
            <person name="McKinley B."/>
            <person name="Mattison A."/>
            <person name="Morishige D.T."/>
            <person name="Grimwood J."/>
            <person name="Schmutz J."/>
            <person name="Mullet J.E."/>
        </authorList>
    </citation>
    <scope>NUCLEOTIDE SEQUENCE [LARGE SCALE GENOMIC DNA]</scope>
    <source>
        <strain evidence="4">cv. BTx623</strain>
    </source>
</reference>
<dbReference type="AlphaFoldDB" id="A0A1B6QKZ7"/>
<feature type="compositionally biased region" description="Low complexity" evidence="1">
    <location>
        <begin position="68"/>
        <end position="81"/>
    </location>
</feature>
<organism evidence="3 4">
    <name type="scientific">Sorghum bicolor</name>
    <name type="common">Sorghum</name>
    <name type="synonym">Sorghum vulgare</name>
    <dbReference type="NCBI Taxonomy" id="4558"/>
    <lineage>
        <taxon>Eukaryota</taxon>
        <taxon>Viridiplantae</taxon>
        <taxon>Streptophyta</taxon>
        <taxon>Embryophyta</taxon>
        <taxon>Tracheophyta</taxon>
        <taxon>Spermatophyta</taxon>
        <taxon>Magnoliopsida</taxon>
        <taxon>Liliopsida</taxon>
        <taxon>Poales</taxon>
        <taxon>Poaceae</taxon>
        <taxon>PACMAD clade</taxon>
        <taxon>Panicoideae</taxon>
        <taxon>Andropogonodae</taxon>
        <taxon>Andropogoneae</taxon>
        <taxon>Sorghinae</taxon>
        <taxon>Sorghum</taxon>
    </lineage>
</organism>
<feature type="region of interest" description="Disordered" evidence="1">
    <location>
        <begin position="63"/>
        <end position="112"/>
    </location>
</feature>
<accession>A0A1B6QKZ7</accession>
<dbReference type="Proteomes" id="UP000000768">
    <property type="component" value="Chromosome 1"/>
</dbReference>
<name>A0A1B6QKZ7_SORBI</name>